<dbReference type="InterPro" id="IPR019690">
    <property type="entry name" value="DUF2569"/>
</dbReference>
<reference evidence="3 4" key="2">
    <citation type="journal article" date="2018" name="Int. J. Syst. Evol. Microbiol.">
        <title>Whole-genome-based revisit of Photorhabdus phylogeny: proposal for the elevation of most Photorhabdus subspecies to the species level and description of one novel species Photorhabdus bodei sp. nov., and one novel subspecies Photorhabdus laumondii subsp. clarkei subsp. nov.</title>
        <authorList>
            <person name="Machado R.A.R."/>
            <person name="Wuthrich D."/>
            <person name="Kuhnert P."/>
            <person name="Arce C.C.M."/>
            <person name="Thonen L."/>
            <person name="Ruiz C."/>
            <person name="Zhang X."/>
            <person name="Robert C.A.M."/>
            <person name="Karimi J."/>
            <person name="Kamali S."/>
            <person name="Ma J."/>
            <person name="Bruggmann R."/>
            <person name="Erb M."/>
        </authorList>
    </citation>
    <scope>NUCLEOTIDE SEQUENCE [LARGE SCALE GENOMIC DNA]</scope>
    <source>
        <strain evidence="3 4">LJ24-63</strain>
    </source>
</reference>
<dbReference type="Proteomes" id="UP000250919">
    <property type="component" value="Unassembled WGS sequence"/>
</dbReference>
<dbReference type="RefSeq" id="WP_112895382.1">
    <property type="nucleotide sequence ID" value="NZ_CAWNYH010000015.1"/>
</dbReference>
<dbReference type="GeneID" id="99863983"/>
<protein>
    <submittedName>
        <fullName evidence="2">DUF2569 family protein</fullName>
    </submittedName>
</protein>
<organism evidence="3 4">
    <name type="scientific">Photorhabdus bodei</name>
    <dbReference type="NCBI Taxonomy" id="2029681"/>
    <lineage>
        <taxon>Bacteria</taxon>
        <taxon>Pseudomonadati</taxon>
        <taxon>Pseudomonadota</taxon>
        <taxon>Gammaproteobacteria</taxon>
        <taxon>Enterobacterales</taxon>
        <taxon>Morganellaceae</taxon>
        <taxon>Photorhabdus</taxon>
    </lineage>
</organism>
<reference evidence="3" key="1">
    <citation type="submission" date="2017-08" db="EMBL/GenBank/DDBJ databases">
        <authorList>
            <person name="de Groot N.N."/>
        </authorList>
    </citation>
    <scope>NUCLEOTIDE SEQUENCE</scope>
    <source>
        <strain evidence="3">LJ24-63</strain>
    </source>
</reference>
<keyword evidence="5" id="KW-1185">Reference proteome</keyword>
<feature type="transmembrane region" description="Helical" evidence="1">
    <location>
        <begin position="101"/>
        <end position="125"/>
    </location>
</feature>
<name>A0A329X7B3_9GAMM</name>
<comment type="caution">
    <text evidence="3">The sequence shown here is derived from an EMBL/GenBank/DDBJ whole genome shotgun (WGS) entry which is preliminary data.</text>
</comment>
<reference evidence="2 5" key="3">
    <citation type="submission" date="2019-12" db="EMBL/GenBank/DDBJ databases">
        <title>Engineering Photorhabdus to improve their lethality against agricultural pests.</title>
        <authorList>
            <person name="Machado R.A.R."/>
        </authorList>
    </citation>
    <scope>NUCLEOTIDE SEQUENCE [LARGE SCALE GENOMIC DNA]</scope>
    <source>
        <strain evidence="2 5">M-CN4</strain>
    </source>
</reference>
<dbReference type="EMBL" id="WSFC01000064">
    <property type="protein sequence ID" value="NDL05448.1"/>
    <property type="molecule type" value="Genomic_DNA"/>
</dbReference>
<keyword evidence="1" id="KW-0472">Membrane</keyword>
<dbReference type="Pfam" id="PF10754">
    <property type="entry name" value="DUF2569"/>
    <property type="match status" value="1"/>
</dbReference>
<keyword evidence="1" id="KW-1133">Transmembrane helix</keyword>
<feature type="transmembrane region" description="Helical" evidence="1">
    <location>
        <begin position="71"/>
        <end position="95"/>
    </location>
</feature>
<dbReference type="Proteomes" id="UP000466619">
    <property type="component" value="Unassembled WGS sequence"/>
</dbReference>
<evidence type="ECO:0000313" key="3">
    <source>
        <dbReference type="EMBL" id="RAX12674.1"/>
    </source>
</evidence>
<dbReference type="EMBL" id="NSCM01000015">
    <property type="protein sequence ID" value="RAX12674.1"/>
    <property type="molecule type" value="Genomic_DNA"/>
</dbReference>
<proteinExistence type="predicted"/>
<accession>A0A329X7B3</accession>
<sequence length="133" mass="15705">MTQDQASNTVCCVVIRGHVKRLCPVSNCQTGGDAEVKAKPFVIDKRDVHLIFGVALYTSVLFFRKKKRIPLFYIILLVFTSLFLITDLALAHYIYEIKLDYNYLFLLFRTVFYTCIWILYFIIYIRVKRTFIK</sequence>
<evidence type="ECO:0000313" key="2">
    <source>
        <dbReference type="EMBL" id="NDL05448.1"/>
    </source>
</evidence>
<evidence type="ECO:0000313" key="5">
    <source>
        <dbReference type="Proteomes" id="UP000466619"/>
    </source>
</evidence>
<dbReference type="AlphaFoldDB" id="A0A329X7B3"/>
<gene>
    <name evidence="3" type="ORF">CKY02_11310</name>
    <name evidence="2" type="ORF">GPY48_20340</name>
</gene>
<keyword evidence="1" id="KW-0812">Transmembrane</keyword>
<evidence type="ECO:0000313" key="4">
    <source>
        <dbReference type="Proteomes" id="UP000250919"/>
    </source>
</evidence>
<evidence type="ECO:0000256" key="1">
    <source>
        <dbReference type="SAM" id="Phobius"/>
    </source>
</evidence>